<evidence type="ECO:0000313" key="2">
    <source>
        <dbReference type="EMBL" id="WXB15737.1"/>
    </source>
</evidence>
<dbReference type="SUPFAM" id="SSF52833">
    <property type="entry name" value="Thioredoxin-like"/>
    <property type="match status" value="1"/>
</dbReference>
<feature type="domain" description="GST N-terminal" evidence="1">
    <location>
        <begin position="13"/>
        <end position="94"/>
    </location>
</feature>
<dbReference type="PANTHER" id="PTHR44051">
    <property type="entry name" value="GLUTATHIONE S-TRANSFERASE-RELATED"/>
    <property type="match status" value="1"/>
</dbReference>
<dbReference type="InterPro" id="IPR004045">
    <property type="entry name" value="Glutathione_S-Trfase_N"/>
</dbReference>
<dbReference type="PANTHER" id="PTHR44051:SF8">
    <property type="entry name" value="GLUTATHIONE S-TRANSFERASE GSTA"/>
    <property type="match status" value="1"/>
</dbReference>
<gene>
    <name evidence="2" type="ORF">LZC94_00395</name>
</gene>
<sequence length="223" mass="24680">MRFPSASSWATLCGMDTLYYSPGACSFVAHVALEEIGRPFETIAVPIDEGAHKRPEYLAINPHARVPALRTEGAVVTELGAILSYLADREPAAKLAPPPGTLARARFQEWLSWLASSVHIAFAQIWRGERFSDDTGTHPTIAETGRRTVRAYYAEIDAKLGDRPYALESYSAVDPYLTNFYRWGHRIGEPMGGYRSLERLAHTVAARPAAQRAFARERTSLTG</sequence>
<keyword evidence="3" id="KW-1185">Reference proteome</keyword>
<dbReference type="CDD" id="cd03057">
    <property type="entry name" value="GST_N_Beta"/>
    <property type="match status" value="1"/>
</dbReference>
<accession>A0ABZ2LYF3</accession>
<dbReference type="InterPro" id="IPR036282">
    <property type="entry name" value="Glutathione-S-Trfase_C_sf"/>
</dbReference>
<dbReference type="SFLD" id="SFLDS00019">
    <property type="entry name" value="Glutathione_Transferase_(cytos"/>
    <property type="match status" value="1"/>
</dbReference>
<dbReference type="Proteomes" id="UP001370348">
    <property type="component" value="Chromosome"/>
</dbReference>
<evidence type="ECO:0000313" key="3">
    <source>
        <dbReference type="Proteomes" id="UP001370348"/>
    </source>
</evidence>
<evidence type="ECO:0000259" key="1">
    <source>
        <dbReference type="PROSITE" id="PS50404"/>
    </source>
</evidence>
<dbReference type="SFLD" id="SFLDG00358">
    <property type="entry name" value="Main_(cytGST)"/>
    <property type="match status" value="1"/>
</dbReference>
<name>A0ABZ2LYF3_9BACT</name>
<reference evidence="2 3" key="1">
    <citation type="submission" date="2021-12" db="EMBL/GenBank/DDBJ databases">
        <title>Discovery of the Pendulisporaceae a myxobacterial family with distinct sporulation behavior and unique specialized metabolism.</title>
        <authorList>
            <person name="Garcia R."/>
            <person name="Popoff A."/>
            <person name="Bader C.D."/>
            <person name="Loehr J."/>
            <person name="Walesch S."/>
            <person name="Walt C."/>
            <person name="Boldt J."/>
            <person name="Bunk B."/>
            <person name="Haeckl F.J.F.P.J."/>
            <person name="Gunesch A.P."/>
            <person name="Birkelbach J."/>
            <person name="Nuebel U."/>
            <person name="Pietschmann T."/>
            <person name="Bach T."/>
            <person name="Mueller R."/>
        </authorList>
    </citation>
    <scope>NUCLEOTIDE SEQUENCE [LARGE SCALE GENOMIC DNA]</scope>
    <source>
        <strain evidence="2 3">MSr11954</strain>
    </source>
</reference>
<dbReference type="SUPFAM" id="SSF47616">
    <property type="entry name" value="GST C-terminal domain-like"/>
    <property type="match status" value="1"/>
</dbReference>
<dbReference type="InterPro" id="IPR040079">
    <property type="entry name" value="Glutathione_S-Trfase"/>
</dbReference>
<dbReference type="PROSITE" id="PS50404">
    <property type="entry name" value="GST_NTER"/>
    <property type="match status" value="1"/>
</dbReference>
<dbReference type="Gene3D" id="1.20.1050.10">
    <property type="match status" value="1"/>
</dbReference>
<organism evidence="2 3">
    <name type="scientific">Pendulispora albinea</name>
    <dbReference type="NCBI Taxonomy" id="2741071"/>
    <lineage>
        <taxon>Bacteria</taxon>
        <taxon>Pseudomonadati</taxon>
        <taxon>Myxococcota</taxon>
        <taxon>Myxococcia</taxon>
        <taxon>Myxococcales</taxon>
        <taxon>Sorangiineae</taxon>
        <taxon>Pendulisporaceae</taxon>
        <taxon>Pendulispora</taxon>
    </lineage>
</organism>
<proteinExistence type="predicted"/>
<dbReference type="CDD" id="cd03188">
    <property type="entry name" value="GST_C_Beta"/>
    <property type="match status" value="1"/>
</dbReference>
<dbReference type="RefSeq" id="WP_394825371.1">
    <property type="nucleotide sequence ID" value="NZ_CP089984.1"/>
</dbReference>
<dbReference type="Pfam" id="PF02798">
    <property type="entry name" value="GST_N"/>
    <property type="match status" value="1"/>
</dbReference>
<dbReference type="SFLD" id="SFLDG01150">
    <property type="entry name" value="Main.1:_Beta-like"/>
    <property type="match status" value="1"/>
</dbReference>
<dbReference type="InterPro" id="IPR036249">
    <property type="entry name" value="Thioredoxin-like_sf"/>
</dbReference>
<dbReference type="Gene3D" id="3.40.30.10">
    <property type="entry name" value="Glutaredoxin"/>
    <property type="match status" value="1"/>
</dbReference>
<dbReference type="EMBL" id="CP089984">
    <property type="protein sequence ID" value="WXB15737.1"/>
    <property type="molecule type" value="Genomic_DNA"/>
</dbReference>
<protein>
    <submittedName>
        <fullName evidence="2">Glutathione S-transferase N-terminal domain-containing protein</fullName>
    </submittedName>
</protein>